<keyword evidence="14" id="KW-1185">Reference proteome</keyword>
<dbReference type="GO" id="GO:0016853">
    <property type="term" value="F:isomerase activity"/>
    <property type="evidence" value="ECO:0007669"/>
    <property type="project" value="UniProtKB-KW"/>
</dbReference>
<evidence type="ECO:0000256" key="9">
    <source>
        <dbReference type="HAMAP-Rule" id="MF_00183"/>
    </source>
</evidence>
<evidence type="ECO:0000256" key="1">
    <source>
        <dbReference type="ARBA" id="ARBA00005094"/>
    </source>
</evidence>
<evidence type="ECO:0000313" key="13">
    <source>
        <dbReference type="EMBL" id="RHW36408.1"/>
    </source>
</evidence>
<feature type="binding site" evidence="9">
    <location>
        <position position="201"/>
    </location>
    <ligand>
        <name>NADPH</name>
        <dbReference type="ChEBI" id="CHEBI:57783"/>
    </ligand>
</feature>
<dbReference type="GO" id="GO:0030145">
    <property type="term" value="F:manganese ion binding"/>
    <property type="evidence" value="ECO:0007669"/>
    <property type="project" value="TreeGrafter"/>
</dbReference>
<feature type="binding site" evidence="9">
    <location>
        <position position="122"/>
    </location>
    <ligand>
        <name>NADPH</name>
        <dbReference type="ChEBI" id="CHEBI:57783"/>
    </ligand>
</feature>
<feature type="domain" description="1-deoxy-D-xylulose 5-phosphate reductoisomerase C-terminal" evidence="11">
    <location>
        <begin position="142"/>
        <end position="225"/>
    </location>
</feature>
<dbReference type="InterPro" id="IPR036169">
    <property type="entry name" value="DXPR_C_sf"/>
</dbReference>
<dbReference type="NCBIfam" id="TIGR00243">
    <property type="entry name" value="Dxr"/>
    <property type="match status" value="1"/>
</dbReference>
<evidence type="ECO:0000259" key="12">
    <source>
        <dbReference type="Pfam" id="PF13288"/>
    </source>
</evidence>
<feature type="binding site" evidence="9">
    <location>
        <position position="148"/>
    </location>
    <ligand>
        <name>Mn(2+)</name>
        <dbReference type="ChEBI" id="CHEBI:29035"/>
    </ligand>
</feature>
<dbReference type="InterPro" id="IPR003821">
    <property type="entry name" value="DXP_reductoisomerase"/>
</dbReference>
<keyword evidence="13" id="KW-0413">Isomerase</keyword>
<comment type="pathway">
    <text evidence="1 9">Isoprenoid biosynthesis; isopentenyl diphosphate biosynthesis via DXP pathway; isopentenyl diphosphate from 1-deoxy-D-xylulose 5-phosphate: step 1/6.</text>
</comment>
<comment type="caution">
    <text evidence="13">The sequence shown here is derived from an EMBL/GenBank/DDBJ whole genome shotgun (WGS) entry which is preliminary data.</text>
</comment>
<comment type="catalytic activity">
    <reaction evidence="8">
        <text>2-C-methyl-D-erythritol 4-phosphate + NADP(+) = 1-deoxy-D-xylulose 5-phosphate + NADPH + H(+)</text>
        <dbReference type="Rhea" id="RHEA:13717"/>
        <dbReference type="ChEBI" id="CHEBI:15378"/>
        <dbReference type="ChEBI" id="CHEBI:57783"/>
        <dbReference type="ChEBI" id="CHEBI:57792"/>
        <dbReference type="ChEBI" id="CHEBI:58262"/>
        <dbReference type="ChEBI" id="CHEBI:58349"/>
        <dbReference type="EC" id="1.1.1.267"/>
    </reaction>
    <physiologicalReaction direction="right-to-left" evidence="8">
        <dbReference type="Rhea" id="RHEA:13719"/>
    </physiologicalReaction>
</comment>
<sequence>MKKISLMGATGSIGIQTLDILRSNPESFNLVAFSAGRNIGLARKIIEEFKPAFVSMQEKEDAEKLRSEYPGITFSYGEEGLSGTATHEQAEIVLNAVVGSVGLKPTLEAIKCGKTIALANKETLVTAGHLVMSAAKMKGVSLLPVDSEHSAIFQCLQGENDKNIERLIITASGGSFRDRTREELADVAVEDALNHPNWSMGAKITIDSATMMNKGLEVIEAHWLFSLPYEKISVLLHRESIIHSMVEFHDSSIIAQLGSPDMRVPIQYALTYPDRMPLESAKRLNLAEAGKLHFQEMDFERFRCLQLAYEAGREGGSAPTVLNAANEIAVAAFLDGRIRFLEIDDLVERALETHSLIKEPDLEAILETDKRTRQYVQSLLA</sequence>
<feature type="binding site" evidence="9">
    <location>
        <position position="214"/>
    </location>
    <ligand>
        <name>1-deoxy-D-xylulose 5-phosphate</name>
        <dbReference type="ChEBI" id="CHEBI:57792"/>
    </ligand>
</feature>
<dbReference type="Pfam" id="PF13288">
    <property type="entry name" value="DXPR_C"/>
    <property type="match status" value="1"/>
</dbReference>
<feature type="binding site" evidence="9">
    <location>
        <position position="217"/>
    </location>
    <ligand>
        <name>Mn(2+)</name>
        <dbReference type="ChEBI" id="CHEBI:29035"/>
    </ligand>
</feature>
<feature type="domain" description="1-deoxy-D-xylulose 5-phosphate reductoisomerase N-terminal" evidence="10">
    <location>
        <begin position="4"/>
        <end position="128"/>
    </location>
</feature>
<proteinExistence type="inferred from homology"/>
<feature type="domain" description="DXP reductoisomerase C-terminal" evidence="12">
    <location>
        <begin position="257"/>
        <end position="375"/>
    </location>
</feature>
<dbReference type="Gene3D" id="1.10.1740.10">
    <property type="match status" value="1"/>
</dbReference>
<evidence type="ECO:0000256" key="6">
    <source>
        <dbReference type="ARBA" id="ARBA00023211"/>
    </source>
</evidence>
<dbReference type="PIRSF" id="PIRSF006205">
    <property type="entry name" value="Dxp_reductismrs"/>
    <property type="match status" value="1"/>
</dbReference>
<keyword evidence="7 9" id="KW-0414">Isoprene biosynthesis</keyword>
<dbReference type="PANTHER" id="PTHR30525:SF0">
    <property type="entry name" value="1-DEOXY-D-XYLULOSE 5-PHOSPHATE REDUCTOISOMERASE, CHLOROPLASTIC"/>
    <property type="match status" value="1"/>
</dbReference>
<keyword evidence="3 9" id="KW-0479">Metal-binding</keyword>
<feature type="binding site" evidence="9">
    <location>
        <position position="38"/>
    </location>
    <ligand>
        <name>NADPH</name>
        <dbReference type="ChEBI" id="CHEBI:57783"/>
    </ligand>
</feature>
<dbReference type="EC" id="1.1.1.267" evidence="9"/>
<dbReference type="Pfam" id="PF02670">
    <property type="entry name" value="DXP_reductoisom"/>
    <property type="match status" value="1"/>
</dbReference>
<dbReference type="SUPFAM" id="SSF51735">
    <property type="entry name" value="NAD(P)-binding Rossmann-fold domains"/>
    <property type="match status" value="1"/>
</dbReference>
<name>A0A417YR08_9BACI</name>
<dbReference type="OrthoDB" id="9806546at2"/>
<feature type="binding site" evidence="9">
    <location>
        <position position="121"/>
    </location>
    <ligand>
        <name>1-deoxy-D-xylulose 5-phosphate</name>
        <dbReference type="ChEBI" id="CHEBI:57792"/>
    </ligand>
</feature>
<organism evidence="13 14">
    <name type="scientific">Neobacillus notoginsengisoli</name>
    <dbReference type="NCBI Taxonomy" id="1578198"/>
    <lineage>
        <taxon>Bacteria</taxon>
        <taxon>Bacillati</taxon>
        <taxon>Bacillota</taxon>
        <taxon>Bacilli</taxon>
        <taxon>Bacillales</taxon>
        <taxon>Bacillaceae</taxon>
        <taxon>Neobacillus</taxon>
    </lineage>
</organism>
<feature type="binding site" evidence="9">
    <location>
        <position position="147"/>
    </location>
    <ligand>
        <name>1-deoxy-D-xylulose 5-phosphate</name>
        <dbReference type="ChEBI" id="CHEBI:57792"/>
    </ligand>
</feature>
<dbReference type="InterPro" id="IPR026877">
    <property type="entry name" value="DXPR_C"/>
</dbReference>
<feature type="binding site" evidence="9">
    <location>
        <position position="208"/>
    </location>
    <ligand>
        <name>1-deoxy-D-xylulose 5-phosphate</name>
        <dbReference type="ChEBI" id="CHEBI:57792"/>
    </ligand>
</feature>
<feature type="binding site" evidence="9">
    <location>
        <position position="148"/>
    </location>
    <ligand>
        <name>1-deoxy-D-xylulose 5-phosphate</name>
        <dbReference type="ChEBI" id="CHEBI:57792"/>
    </ligand>
</feature>
<evidence type="ECO:0000256" key="3">
    <source>
        <dbReference type="ARBA" id="ARBA00022723"/>
    </source>
</evidence>
<feature type="binding site" evidence="9">
    <location>
        <position position="36"/>
    </location>
    <ligand>
        <name>NADPH</name>
        <dbReference type="ChEBI" id="CHEBI:57783"/>
    </ligand>
</feature>
<feature type="binding site" evidence="9">
    <location>
        <position position="11"/>
    </location>
    <ligand>
        <name>NADPH</name>
        <dbReference type="ChEBI" id="CHEBI:57783"/>
    </ligand>
</feature>
<keyword evidence="5 9" id="KW-0560">Oxidoreductase</keyword>
<dbReference type="InterPro" id="IPR013512">
    <property type="entry name" value="DXP_reductoisomerase_N"/>
</dbReference>
<dbReference type="AlphaFoldDB" id="A0A417YR08"/>
<dbReference type="RefSeq" id="WP_118922588.1">
    <property type="nucleotide sequence ID" value="NZ_QWEG01000011.1"/>
</dbReference>
<dbReference type="PANTHER" id="PTHR30525">
    <property type="entry name" value="1-DEOXY-D-XYLULOSE 5-PHOSPHATE REDUCTOISOMERASE"/>
    <property type="match status" value="1"/>
</dbReference>
<evidence type="ECO:0000256" key="7">
    <source>
        <dbReference type="ARBA" id="ARBA00023229"/>
    </source>
</evidence>
<feature type="binding site" evidence="9">
    <location>
        <position position="12"/>
    </location>
    <ligand>
        <name>NADPH</name>
        <dbReference type="ChEBI" id="CHEBI:57783"/>
    </ligand>
</feature>
<evidence type="ECO:0000256" key="2">
    <source>
        <dbReference type="ARBA" id="ARBA00006825"/>
    </source>
</evidence>
<comment type="similarity">
    <text evidence="2 9">Belongs to the DXR family.</text>
</comment>
<dbReference type="GO" id="GO:0070402">
    <property type="term" value="F:NADPH binding"/>
    <property type="evidence" value="ECO:0007669"/>
    <property type="project" value="InterPro"/>
</dbReference>
<dbReference type="SUPFAM" id="SSF55347">
    <property type="entry name" value="Glyceraldehyde-3-phosphate dehydrogenase-like, C-terminal domain"/>
    <property type="match status" value="1"/>
</dbReference>
<feature type="binding site" evidence="9">
    <location>
        <position position="37"/>
    </location>
    <ligand>
        <name>NADPH</name>
        <dbReference type="ChEBI" id="CHEBI:57783"/>
    </ligand>
</feature>
<dbReference type="GO" id="GO:0051484">
    <property type="term" value="P:isopentenyl diphosphate biosynthetic process, methylerythritol 4-phosphate pathway involved in terpenoid biosynthetic process"/>
    <property type="evidence" value="ECO:0007669"/>
    <property type="project" value="TreeGrafter"/>
</dbReference>
<dbReference type="HAMAP" id="MF_00183">
    <property type="entry name" value="DXP_reductoisom"/>
    <property type="match status" value="1"/>
</dbReference>
<protein>
    <recommendedName>
        <fullName evidence="9">1-deoxy-D-xylulose 5-phosphate reductoisomerase</fullName>
        <shortName evidence="9">DXP reductoisomerase</shortName>
        <ecNumber evidence="9">1.1.1.267</ecNumber>
    </recommendedName>
    <alternativeName>
        <fullName evidence="9">1-deoxyxylulose-5-phosphate reductoisomerase</fullName>
    </alternativeName>
    <alternativeName>
        <fullName evidence="9">2-C-methyl-D-erythritol 4-phosphate synthase</fullName>
    </alternativeName>
</protein>
<accession>A0A417YR08</accession>
<dbReference type="InterPro" id="IPR013644">
    <property type="entry name" value="DXP_reductoisomerase_C"/>
</dbReference>
<feature type="binding site" evidence="9">
    <location>
        <position position="195"/>
    </location>
    <ligand>
        <name>1-deoxy-D-xylulose 5-phosphate</name>
        <dbReference type="ChEBI" id="CHEBI:57792"/>
    </ligand>
</feature>
<evidence type="ECO:0000259" key="10">
    <source>
        <dbReference type="Pfam" id="PF02670"/>
    </source>
</evidence>
<keyword evidence="4 9" id="KW-0521">NADP</keyword>
<evidence type="ECO:0000256" key="8">
    <source>
        <dbReference type="ARBA" id="ARBA00048543"/>
    </source>
</evidence>
<reference evidence="13 14" key="1">
    <citation type="journal article" date="2017" name="Int. J. Syst. Evol. Microbiol.">
        <title>Bacillus notoginsengisoli sp. nov., a novel bacterium isolated from the rhizosphere of Panax notoginseng.</title>
        <authorList>
            <person name="Zhang M.Y."/>
            <person name="Cheng J."/>
            <person name="Cai Y."/>
            <person name="Zhang T.Y."/>
            <person name="Wu Y.Y."/>
            <person name="Manikprabhu D."/>
            <person name="Li W.J."/>
            <person name="Zhang Y.X."/>
        </authorList>
    </citation>
    <scope>NUCLEOTIDE SEQUENCE [LARGE SCALE GENOMIC DNA]</scope>
    <source>
        <strain evidence="13 14">JCM 30743</strain>
    </source>
</reference>
<dbReference type="Proteomes" id="UP000284416">
    <property type="component" value="Unassembled WGS sequence"/>
</dbReference>
<dbReference type="FunFam" id="3.40.50.720:FF:000045">
    <property type="entry name" value="1-deoxy-D-xylulose 5-phosphate reductoisomerase"/>
    <property type="match status" value="1"/>
</dbReference>
<dbReference type="GO" id="GO:0030604">
    <property type="term" value="F:1-deoxy-D-xylulose-5-phosphate reductoisomerase activity"/>
    <property type="evidence" value="ECO:0007669"/>
    <property type="project" value="UniProtKB-UniRule"/>
</dbReference>
<dbReference type="Pfam" id="PF08436">
    <property type="entry name" value="DXP_redisom_C"/>
    <property type="match status" value="1"/>
</dbReference>
<feature type="binding site" evidence="9">
    <location>
        <position position="13"/>
    </location>
    <ligand>
        <name>NADPH</name>
        <dbReference type="ChEBI" id="CHEBI:57783"/>
    </ligand>
</feature>
<comment type="cofactor">
    <cofactor evidence="9">
        <name>Mg(2+)</name>
        <dbReference type="ChEBI" id="CHEBI:18420"/>
    </cofactor>
    <cofactor evidence="9">
        <name>Mn(2+)</name>
        <dbReference type="ChEBI" id="CHEBI:29035"/>
    </cofactor>
</comment>
<dbReference type="EMBL" id="QWEG01000011">
    <property type="protein sequence ID" value="RHW36408.1"/>
    <property type="molecule type" value="Genomic_DNA"/>
</dbReference>
<feature type="binding site" evidence="9">
    <location>
        <position position="172"/>
    </location>
    <ligand>
        <name>1-deoxy-D-xylulose 5-phosphate</name>
        <dbReference type="ChEBI" id="CHEBI:57792"/>
    </ligand>
</feature>
<dbReference type="InterPro" id="IPR036291">
    <property type="entry name" value="NAD(P)-bd_dom_sf"/>
</dbReference>
<dbReference type="Gene3D" id="3.40.50.720">
    <property type="entry name" value="NAD(P)-binding Rossmann-like Domain"/>
    <property type="match status" value="1"/>
</dbReference>
<evidence type="ECO:0000259" key="11">
    <source>
        <dbReference type="Pfam" id="PF08436"/>
    </source>
</evidence>
<keyword evidence="6 9" id="KW-0464">Manganese</keyword>
<dbReference type="UniPathway" id="UPA00056">
    <property type="reaction ID" value="UER00092"/>
</dbReference>
<feature type="binding site" evidence="9">
    <location>
        <position position="146"/>
    </location>
    <ligand>
        <name>Mn(2+)</name>
        <dbReference type="ChEBI" id="CHEBI:29035"/>
    </ligand>
</feature>
<dbReference type="SUPFAM" id="SSF69055">
    <property type="entry name" value="1-deoxy-D-xylulose-5-phosphate reductoisomerase, C-terminal domain"/>
    <property type="match status" value="1"/>
</dbReference>
<keyword evidence="9" id="KW-0460">Magnesium</keyword>
<feature type="binding site" evidence="9">
    <location>
        <position position="10"/>
    </location>
    <ligand>
        <name>NADPH</name>
        <dbReference type="ChEBI" id="CHEBI:57783"/>
    </ligand>
</feature>
<feature type="binding site" evidence="9">
    <location>
        <position position="217"/>
    </location>
    <ligand>
        <name>1-deoxy-D-xylulose 5-phosphate</name>
        <dbReference type="ChEBI" id="CHEBI:57792"/>
    </ligand>
</feature>
<dbReference type="NCBIfam" id="NF009114">
    <property type="entry name" value="PRK12464.1"/>
    <property type="match status" value="1"/>
</dbReference>
<evidence type="ECO:0000313" key="14">
    <source>
        <dbReference type="Proteomes" id="UP000284416"/>
    </source>
</evidence>
<feature type="binding site" evidence="9">
    <location>
        <position position="120"/>
    </location>
    <ligand>
        <name>NADPH</name>
        <dbReference type="ChEBI" id="CHEBI:57783"/>
    </ligand>
</feature>
<evidence type="ECO:0000256" key="4">
    <source>
        <dbReference type="ARBA" id="ARBA00022857"/>
    </source>
</evidence>
<comment type="function">
    <text evidence="9">Catalyzes the NADPH-dependent rearrangement and reduction of 1-deoxy-D-xylulose-5-phosphate (DXP) to 2-C-methyl-D-erythritol 4-phosphate (MEP).</text>
</comment>
<feature type="binding site" evidence="9">
    <location>
        <position position="213"/>
    </location>
    <ligand>
        <name>1-deoxy-D-xylulose 5-phosphate</name>
        <dbReference type="ChEBI" id="CHEBI:57792"/>
    </ligand>
</feature>
<evidence type="ECO:0000256" key="5">
    <source>
        <dbReference type="ARBA" id="ARBA00023002"/>
    </source>
</evidence>
<gene>
    <name evidence="9" type="primary">dxr</name>
    <name evidence="13" type="ORF">D1B31_16960</name>
</gene>